<evidence type="ECO:0000259" key="2">
    <source>
        <dbReference type="Pfam" id="PF14246"/>
    </source>
</evidence>
<keyword evidence="4" id="KW-1185">Reference proteome</keyword>
<feature type="region of interest" description="Disordered" evidence="1">
    <location>
        <begin position="185"/>
        <end position="214"/>
    </location>
</feature>
<dbReference type="InterPro" id="IPR036271">
    <property type="entry name" value="Tet_transcr_reg_TetR-rel_C_sf"/>
</dbReference>
<dbReference type="KEGG" id="sphj:BSL82_17670"/>
<name>A0A1L4A067_9SPHN</name>
<organism evidence="3 4">
    <name type="scientific">Tardibacter chloracetimidivorans</name>
    <dbReference type="NCBI Taxonomy" id="1921510"/>
    <lineage>
        <taxon>Bacteria</taxon>
        <taxon>Pseudomonadati</taxon>
        <taxon>Pseudomonadota</taxon>
        <taxon>Alphaproteobacteria</taxon>
        <taxon>Sphingomonadales</taxon>
        <taxon>Sphingomonadaceae</taxon>
        <taxon>Tardibacter</taxon>
    </lineage>
</organism>
<evidence type="ECO:0000313" key="4">
    <source>
        <dbReference type="Proteomes" id="UP000182063"/>
    </source>
</evidence>
<evidence type="ECO:0000313" key="3">
    <source>
        <dbReference type="EMBL" id="API61280.1"/>
    </source>
</evidence>
<dbReference type="Proteomes" id="UP000182063">
    <property type="component" value="Plasmid pHSL1"/>
</dbReference>
<feature type="compositionally biased region" description="Acidic residues" evidence="1">
    <location>
        <begin position="188"/>
        <end position="197"/>
    </location>
</feature>
<gene>
    <name evidence="3" type="ORF">BSL82_17670</name>
</gene>
<dbReference type="InterPro" id="IPR039536">
    <property type="entry name" value="TetR_C_Proteobacteria"/>
</dbReference>
<proteinExistence type="predicted"/>
<keyword evidence="3" id="KW-0614">Plasmid</keyword>
<protein>
    <recommendedName>
        <fullName evidence="2">Transcriptional regulator TetR C-terminal Proteobacteria type domain-containing protein</fullName>
    </recommendedName>
</protein>
<dbReference type="Pfam" id="PF14246">
    <property type="entry name" value="TetR_C_7"/>
    <property type="match status" value="1"/>
</dbReference>
<dbReference type="Gene3D" id="1.10.357.10">
    <property type="entry name" value="Tetracycline Repressor, domain 2"/>
    <property type="match status" value="1"/>
</dbReference>
<geneLocation type="plasmid" evidence="4">
    <name>phsl1</name>
</geneLocation>
<dbReference type="EMBL" id="CP018222">
    <property type="protein sequence ID" value="API61280.1"/>
    <property type="molecule type" value="Genomic_DNA"/>
</dbReference>
<feature type="domain" description="Transcriptional regulator TetR C-terminal Proteobacteria type" evidence="2">
    <location>
        <begin position="241"/>
        <end position="354"/>
    </location>
</feature>
<reference evidence="3 4" key="1">
    <citation type="submission" date="2016-11" db="EMBL/GenBank/DDBJ databases">
        <title>Complete Genome Sequence of alachlor-degrading Sphingomonas sp. strain JJ-A5.</title>
        <authorList>
            <person name="Lee H."/>
            <person name="Ka J.-O."/>
        </authorList>
    </citation>
    <scope>NUCLEOTIDE SEQUENCE [LARGE SCALE GENOMIC DNA]</scope>
    <source>
        <strain evidence="3 4">JJ-A5</strain>
        <plasmid evidence="4">phsl1</plasmid>
    </source>
</reference>
<sequence>MTAHSECPTDETANVSPGSSGPGIDLAHFPRSRAVAANDNHPTSYPQERGGRIDQNGVPPPESRLSRLETAVLALAEADGPSSLFEPSKVRRWYRVVTGTRLPNRLANPRLEALRRFAILARVGLASDADERVRIRRAGFDTEQINEIADRASAFHEPQGVFSALSMWRHRALLKLLSKQVASHGDMGEEAASQDDDQSPHGGEQPSGDHVAPVRPLNADLSAHWTIFLGNEGDGPDLRTILTDFGRRLLAAITSPTLLPIFRAVVGDSEMSQGSIRQFFEDGPRAVTDGLADVLRNAAMREEIVVDDCAIAAQQFVGMVRANIHLEVALELRPAPAREEIEHVVHQAVEIFLRGIEYESPAPFGRSPAAQHRRR</sequence>
<dbReference type="AlphaFoldDB" id="A0A1L4A067"/>
<evidence type="ECO:0000256" key="1">
    <source>
        <dbReference type="SAM" id="MobiDB-lite"/>
    </source>
</evidence>
<dbReference type="SUPFAM" id="SSF48498">
    <property type="entry name" value="Tetracyclin repressor-like, C-terminal domain"/>
    <property type="match status" value="1"/>
</dbReference>
<feature type="region of interest" description="Disordered" evidence="1">
    <location>
        <begin position="1"/>
        <end position="63"/>
    </location>
</feature>
<accession>A0A1L4A067</accession>